<name>A0A4R1ENY3_9GAMM</name>
<gene>
    <name evidence="2" type="ORF">EV695_3415</name>
</gene>
<dbReference type="RefSeq" id="WP_131907193.1">
    <property type="nucleotide sequence ID" value="NZ_BAAAFU010000007.1"/>
</dbReference>
<evidence type="ECO:0000313" key="2">
    <source>
        <dbReference type="EMBL" id="TCJ82683.1"/>
    </source>
</evidence>
<keyword evidence="1" id="KW-0472">Membrane</keyword>
<organism evidence="2 3">
    <name type="scientific">Cocleimonas flava</name>
    <dbReference type="NCBI Taxonomy" id="634765"/>
    <lineage>
        <taxon>Bacteria</taxon>
        <taxon>Pseudomonadati</taxon>
        <taxon>Pseudomonadota</taxon>
        <taxon>Gammaproteobacteria</taxon>
        <taxon>Thiotrichales</taxon>
        <taxon>Thiotrichaceae</taxon>
        <taxon>Cocleimonas</taxon>
    </lineage>
</organism>
<dbReference type="InterPro" id="IPR004891">
    <property type="entry name" value="Mercury-R_MerC"/>
</dbReference>
<evidence type="ECO:0000256" key="1">
    <source>
        <dbReference type="SAM" id="Phobius"/>
    </source>
</evidence>
<proteinExistence type="predicted"/>
<accession>A0A4R1ENY3</accession>
<feature type="transmembrane region" description="Helical" evidence="1">
    <location>
        <begin position="100"/>
        <end position="117"/>
    </location>
</feature>
<dbReference type="EMBL" id="SMFQ01000005">
    <property type="protein sequence ID" value="TCJ82683.1"/>
    <property type="molecule type" value="Genomic_DNA"/>
</dbReference>
<sequence length="136" mass="14929">MIQTLTDKFAIGLSLLCAAHCLAFPLAMIWLPSLAALQLDGESFHLWMLLAVIPTSVYALTMGCMKHKRFQLLVLGFIGLALMISAVLFEESVGESGEKWLTVIGATFMAVGHFLNYRLCRSHQGACDCPEHQSKA</sequence>
<dbReference type="Pfam" id="PF03203">
    <property type="entry name" value="MerC"/>
    <property type="match status" value="1"/>
</dbReference>
<keyword evidence="1" id="KW-1133">Transmembrane helix</keyword>
<dbReference type="InterPro" id="IPR036259">
    <property type="entry name" value="MFS_trans_sf"/>
</dbReference>
<dbReference type="GO" id="GO:0015097">
    <property type="term" value="F:mercury ion transmembrane transporter activity"/>
    <property type="evidence" value="ECO:0007669"/>
    <property type="project" value="InterPro"/>
</dbReference>
<dbReference type="SUPFAM" id="SSF103473">
    <property type="entry name" value="MFS general substrate transporter"/>
    <property type="match status" value="1"/>
</dbReference>
<keyword evidence="3" id="KW-1185">Reference proteome</keyword>
<protein>
    <submittedName>
        <fullName evidence="2">MerC mercury resistance protein</fullName>
    </submittedName>
</protein>
<feature type="transmembrane region" description="Helical" evidence="1">
    <location>
        <begin position="44"/>
        <end position="63"/>
    </location>
</feature>
<feature type="transmembrane region" description="Helical" evidence="1">
    <location>
        <begin position="70"/>
        <end position="88"/>
    </location>
</feature>
<dbReference type="Proteomes" id="UP000294887">
    <property type="component" value="Unassembled WGS sequence"/>
</dbReference>
<dbReference type="AlphaFoldDB" id="A0A4R1ENY3"/>
<evidence type="ECO:0000313" key="3">
    <source>
        <dbReference type="Proteomes" id="UP000294887"/>
    </source>
</evidence>
<feature type="transmembrane region" description="Helical" evidence="1">
    <location>
        <begin position="9"/>
        <end position="32"/>
    </location>
</feature>
<reference evidence="2 3" key="1">
    <citation type="submission" date="2019-03" db="EMBL/GenBank/DDBJ databases">
        <title>Genomic Encyclopedia of Type Strains, Phase IV (KMG-IV): sequencing the most valuable type-strain genomes for metagenomic binning, comparative biology and taxonomic classification.</title>
        <authorList>
            <person name="Goeker M."/>
        </authorList>
    </citation>
    <scope>NUCLEOTIDE SEQUENCE [LARGE SCALE GENOMIC DNA]</scope>
    <source>
        <strain evidence="2 3">DSM 24830</strain>
    </source>
</reference>
<keyword evidence="1" id="KW-0812">Transmembrane</keyword>
<dbReference type="OrthoDB" id="34373at2"/>
<dbReference type="GO" id="GO:0016020">
    <property type="term" value="C:membrane"/>
    <property type="evidence" value="ECO:0007669"/>
    <property type="project" value="InterPro"/>
</dbReference>
<comment type="caution">
    <text evidence="2">The sequence shown here is derived from an EMBL/GenBank/DDBJ whole genome shotgun (WGS) entry which is preliminary data.</text>
</comment>